<keyword evidence="1" id="KW-0812">Transmembrane</keyword>
<sequence length="369" mass="40395">MLYTIHALFNACVTVIELAIVVLSLRGYQAIQRIRHCGSPSPAPAHAASSLLRNPQPALCTVIKPSVASPPTPPCAPSSGTGLAELPPELVLQIAQALDTRSILSLSAAARMFRGALGDAMLWRCKLASDFGWREPLPRTGTAGYKEQYMAMYARCRLAGRARARDAVWDAISSEAAHGLDDIGQWVACVGLLPLQVLGVVTVPIRVAAGGYVDALSLVGEEIDTSVVAQLHHLIHAFIRVCQIRRGCWAERGVLHLCLLVFCLLHVSLGIAFWLQRVLASLVTSLPTSSYLFTLPLLIYIEYRLCTLPYILCCLSHSHSDPSSVVVTAYWIILQLIATYCTFHNPRHLFRRSSYGTSIISVWSQCLWP</sequence>
<dbReference type="Gene3D" id="1.20.1280.50">
    <property type="match status" value="1"/>
</dbReference>
<evidence type="ECO:0000259" key="2">
    <source>
        <dbReference type="PROSITE" id="PS50181"/>
    </source>
</evidence>
<organism evidence="3 4">
    <name type="scientific">Synchytrium endobioticum</name>
    <dbReference type="NCBI Taxonomy" id="286115"/>
    <lineage>
        <taxon>Eukaryota</taxon>
        <taxon>Fungi</taxon>
        <taxon>Fungi incertae sedis</taxon>
        <taxon>Chytridiomycota</taxon>
        <taxon>Chytridiomycota incertae sedis</taxon>
        <taxon>Chytridiomycetes</taxon>
        <taxon>Synchytriales</taxon>
        <taxon>Synchytriaceae</taxon>
        <taxon>Synchytrium</taxon>
    </lineage>
</organism>
<dbReference type="EMBL" id="QEAN01000022">
    <property type="protein sequence ID" value="TPX53126.1"/>
    <property type="molecule type" value="Genomic_DNA"/>
</dbReference>
<gene>
    <name evidence="3" type="ORF">SeMB42_g00972</name>
</gene>
<evidence type="ECO:0000313" key="3">
    <source>
        <dbReference type="EMBL" id="TPX53126.1"/>
    </source>
</evidence>
<dbReference type="Proteomes" id="UP000317494">
    <property type="component" value="Unassembled WGS sequence"/>
</dbReference>
<accession>A0A507DNN4</accession>
<feature type="domain" description="F-box" evidence="2">
    <location>
        <begin position="80"/>
        <end position="126"/>
    </location>
</feature>
<keyword evidence="4" id="KW-1185">Reference proteome</keyword>
<dbReference type="InterPro" id="IPR001810">
    <property type="entry name" value="F-box_dom"/>
</dbReference>
<dbReference type="VEuPathDB" id="FungiDB:SeMB42_g00972"/>
<evidence type="ECO:0000256" key="1">
    <source>
        <dbReference type="SAM" id="Phobius"/>
    </source>
</evidence>
<dbReference type="PROSITE" id="PS50181">
    <property type="entry name" value="FBOX"/>
    <property type="match status" value="1"/>
</dbReference>
<dbReference type="AlphaFoldDB" id="A0A507DNN4"/>
<comment type="caution">
    <text evidence="3">The sequence shown here is derived from an EMBL/GenBank/DDBJ whole genome shotgun (WGS) entry which is preliminary data.</text>
</comment>
<reference evidence="3 4" key="1">
    <citation type="journal article" date="2019" name="Sci. Rep.">
        <title>Comparative genomics of chytrid fungi reveal insights into the obligate biotrophic and pathogenic lifestyle of Synchytrium endobioticum.</title>
        <authorList>
            <person name="van de Vossenberg B.T.L.H."/>
            <person name="Warris S."/>
            <person name="Nguyen H.D.T."/>
            <person name="van Gent-Pelzer M.P.E."/>
            <person name="Joly D.L."/>
            <person name="van de Geest H.C."/>
            <person name="Bonants P.J.M."/>
            <person name="Smith D.S."/>
            <person name="Levesque C.A."/>
            <person name="van der Lee T.A.J."/>
        </authorList>
    </citation>
    <scope>NUCLEOTIDE SEQUENCE [LARGE SCALE GENOMIC DNA]</scope>
    <source>
        <strain evidence="3 4">MB42</strain>
    </source>
</reference>
<feature type="transmembrane region" description="Helical" evidence="1">
    <location>
        <begin position="6"/>
        <end position="25"/>
    </location>
</feature>
<dbReference type="SUPFAM" id="SSF81383">
    <property type="entry name" value="F-box domain"/>
    <property type="match status" value="1"/>
</dbReference>
<feature type="transmembrane region" description="Helical" evidence="1">
    <location>
        <begin position="254"/>
        <end position="275"/>
    </location>
</feature>
<dbReference type="InterPro" id="IPR036047">
    <property type="entry name" value="F-box-like_dom_sf"/>
</dbReference>
<dbReference type="Pfam" id="PF12937">
    <property type="entry name" value="F-box-like"/>
    <property type="match status" value="1"/>
</dbReference>
<evidence type="ECO:0000313" key="4">
    <source>
        <dbReference type="Proteomes" id="UP000317494"/>
    </source>
</evidence>
<keyword evidence="1" id="KW-1133">Transmembrane helix</keyword>
<keyword evidence="1" id="KW-0472">Membrane</keyword>
<protein>
    <recommendedName>
        <fullName evidence="2">F-box domain-containing protein</fullName>
    </recommendedName>
</protein>
<name>A0A507DNN4_9FUNG</name>
<proteinExistence type="predicted"/>